<protein>
    <submittedName>
        <fullName evidence="3">Uncharacterized protein</fullName>
    </submittedName>
</protein>
<name>A0A2N3NDQ5_9PEZI</name>
<feature type="region of interest" description="Disordered" evidence="2">
    <location>
        <begin position="525"/>
        <end position="1098"/>
    </location>
</feature>
<feature type="compositionally biased region" description="Basic residues" evidence="2">
    <location>
        <begin position="658"/>
        <end position="674"/>
    </location>
</feature>
<feature type="compositionally biased region" description="Polar residues" evidence="2">
    <location>
        <begin position="1067"/>
        <end position="1083"/>
    </location>
</feature>
<feature type="region of interest" description="Disordered" evidence="2">
    <location>
        <begin position="1"/>
        <end position="252"/>
    </location>
</feature>
<sequence>MDETPERPPASFDAEPTVTDTELPAEEPPFMTSKKDKKKKKRKGLAQDESDALVESDQIPASQVETPEHTLEEVPADDLPVAEEGELADLTEQKNDESEPIPSPLTGSDPVLEPEQLHTGDSHDSEPCAIGDQQEPSSLIEGQDLGQGAPSAEPGDELPSVAKGKKDKKNKRGSVVEDMSLYNPAEFPGLQPELSGDRGVPEPTLSAPDAGVEDEWLIGSKKKDKKKKKGKKALFGVSDPTSSLEQAEAEPVVSAATPSLPLAELVEDKLPVFDVQSEAVPQDEIREEPAALDVIGDEWAPSKKSKKQKKKKKADILATSPEPGSLARDESIEPPSEVVTEAAPPAAPVGIPVIGESAELGSIEGTPFEPVEASETSKELSPLVDEPSVDEPGTLSPIQDAVLQETAPGPSESDTFASVNKKDKKKKKGKKSRAADDWDSWESAEAPAVQQGPPHVSAQLSSTCPDSAEPVHSLIEISSSEQPVVSDLALDAISSIPTKDDIVPSDLSAVAEIVPIAPEAEVVETYEEHIQDEWALPPKKKGKKKGKKDAKPIPETGTREPSRPQSPTLEASSHRDDTQYQPTEAPKANESEAAVDNLVPVLEPEATTETQDQPTPETEPSPPDASEDIAPVKEVLVDDDKRIADEAETEDWGFAISKKSKGKKDKKKDKKKRGQSSEGPAPAASRTVSPVRVADDHPLSPTEEDRKRASTIEPSVAEDQDAASAVDNDKPRENIDEWSSTPEEKGKKGKKCEPSVAEDLPQDSPPSSPPDDTPTGLQELGDLPEAELEVTNLQEGLDNEWAFTPSKNEAKKGKKRVSEAMIPTISRSASPVPDSSAVEILDLPSDLRPSSNARLAENEAADKVSTEQRFGESASEETDTVGHSLSHEDLPETAKAEAAHQASMDEDWGFSFGKKKGKKGKKKGQPSDSITEAVSRTLSPTEAARTSIPTDSLKSSPAEPSETIFKDEPPEEASTDWAFSVTKKKGKGGKKKSIVTDSLPTIDTGPLSPDAGEPRPDDLEASQPAATPSSEPAPVEADLEPGAIEEPLKQDPEDRGFPVVKKKNGKNCKQSEPNEFETPTTVMSRAASPVRSEKDGAVSDDVQIAEIAAESAPAESEPAITQKQDSESHLLLSLPAQDDSLVEQPGSMVQQLESTTDAISPFVEGKPSVPEPIAQDDEDWGFTLTKKKKGEASKAQVETDVTVVVDSAPELAPDMLESESATSHNIAPEPKPLLRDTEDWATPAKKKRKGKKDKNKTLFTAGAVTTKAPRSLSPTPDEIAPPEAEPLEATDILTSAEPPNPSQRDATGLGQVVEDRNLTISKQETATSTASRPVSPIPSEPPSAIEVSGEPHQPTLEISPNEEPVPPEADEWSFTSSKKKQKRKKKNQSTPITPTLSRPSTPVNDGPSSTPQALDESVIPEIADIPTQLPELQQDESVVAKEDEGDWGFASLGKKEQQDLATTSTLEEEIIRDSVEAPVSLEPGAGDDWGLTSAKKKGKKGKKQGTSICENPVPTTSRAITPPGGVIASDPVPGETVEVVKEDDGWAAPPSKKSKKKRDKKVILDYGATEEPVKPPVSSTEKIPPPVEPEVPNESASANAVSRDLNDVGVVVASTLTAEQIHKPWDDSHEPTPKDREIDMAPAQAISHIIHDAPCEGSPRPEKKLRVGNVDENILLSEPIISIGESSTGPKMDDEHGDDTGILDFEDDFLGDGPSSHEKDRGFGYDDPFMEDMYTKPRSLAGKKPKEESMSKSKENETTAISSTAAATAGAVASLAERFGGQVARPKKKQKKKKLVDKRKDKEPDLFDDPVLWETSDRKTLLGEEAPGDVDAFWGGGESNESEEVEQHEILDIAKGADEASYRGDVDDAESRRKTKGPMLADAAAGEVEEDIGGDVFDGAMSRYDAAELKEAKITESLDPEIIDLREEVPGVVDTSKDEIAEAQARSRVTGVDESMDMDIVKPTELEVVESPREPEILDKPRSNEMASELATAEPRDIYTTAAIDEPRKPETTRPETPELKPDTAAQPPAETPRGFLGSEGRTPRADPRLATDALPRGRVAMENTMEFVDGDAKTPSRTEEDQLTGVTETRGSGQPRNRGSVDTEKDSNITHPIMRLERPRETPAEEENNAQRGQSSMYAGPSRRFDDDLKDDFAESPVLGREESEKAGYRQLDRGADVHAERRETGPGKGKSRSFTQDVFDDSTSTVDPIYTPIRRSISRGLEPVPEESAEGFTQTSTKKDRPISRFAPVTPDANRDSGFVADSPHDQRRIHWSEEGPHRDSGVHLKDWSDTTRTISPEGSSSFSARDRPKSIEKVERQLRRSPVGYRDLHEHPLSRTPVLREPSPRQATPEPQKTRRVSSTPTPDGNKGHSKIQPPLPYGKPEAPRSHTGASVAALGGLGGLARAVTASPATGQRSVSDNAARSRLSPSAEIAPRRVASNTSLTRHRTPEPHKFRPDTPGSIRSLHSATPPLRRVDRRISGDLRSLSQRSQVGQTSQTGQSGPAEPSSNTRSLDHDQDQRSAQSTTTPVANEGRVRSKDMTDVYDGYGEGRIGSPRSPTRPHSMRRRQSMQVLELESKVKELMAENQMLLKERQNAEHTYSQKAHSLLADRDAEIDSLKRSLELLNREVSRLTEVNQGLSAANSQLANEQNGRYRDLELLHAAAARELETTRSTQGNFEQRIRDKDAEIAELRTQLESAQAKVREMQQQILESSRPTDAEFLDVQDVDYFDHRCQQLCQHVQQWVLRFSKFSDMRSCRLTSEINDEKIIDRLDNSVLDGSDVDTYLRDRVRRRDIFMSMTMNMIWEFVFTRYLFGMDREQRQKLKSLEKHLTEIGPTNAVRLWRAVTLTLLSRRESFKRQRDLDTEAVVQAILETLSVILPPPSHLEDQIQSQLRRVMAEAVDLAVMMRTQRAEYMMLPPLQPEYNADGELVETVNFNSALMNERSGDKSTTNEELQAQGAIVRVVLFPLVVRKGDDTGVGDDEIVVCPAQVLIARNNRRKSRQITPSSDFGGVPVGASAHDLQDAEYLEGGI</sequence>
<evidence type="ECO:0000256" key="2">
    <source>
        <dbReference type="SAM" id="MobiDB-lite"/>
    </source>
</evidence>
<dbReference type="InterPro" id="IPR053268">
    <property type="entry name" value="Woronin_anchor"/>
</dbReference>
<feature type="compositionally biased region" description="Basic residues" evidence="2">
    <location>
        <begin position="163"/>
        <end position="172"/>
    </location>
</feature>
<feature type="compositionally biased region" description="Low complexity" evidence="2">
    <location>
        <begin position="2489"/>
        <end position="2504"/>
    </location>
</feature>
<keyword evidence="1" id="KW-0175">Coiled coil</keyword>
<feature type="compositionally biased region" description="Basic residues" evidence="2">
    <location>
        <begin position="982"/>
        <end position="993"/>
    </location>
</feature>
<evidence type="ECO:0000313" key="4">
    <source>
        <dbReference type="Proteomes" id="UP000233524"/>
    </source>
</evidence>
<feature type="compositionally biased region" description="Polar residues" evidence="2">
    <location>
        <begin position="2411"/>
        <end position="2423"/>
    </location>
</feature>
<feature type="compositionally biased region" description="Polar residues" evidence="2">
    <location>
        <begin position="2348"/>
        <end position="2366"/>
    </location>
</feature>
<feature type="compositionally biased region" description="Polar residues" evidence="2">
    <location>
        <begin position="926"/>
        <end position="940"/>
    </location>
</feature>
<feature type="compositionally biased region" description="Basic and acidic residues" evidence="2">
    <location>
        <begin position="856"/>
        <end position="870"/>
    </location>
</feature>
<feature type="compositionally biased region" description="Basic residues" evidence="2">
    <location>
        <begin position="422"/>
        <end position="432"/>
    </location>
</feature>
<organism evidence="3 4">
    <name type="scientific">Lomentospora prolificans</name>
    <dbReference type="NCBI Taxonomy" id="41688"/>
    <lineage>
        <taxon>Eukaryota</taxon>
        <taxon>Fungi</taxon>
        <taxon>Dikarya</taxon>
        <taxon>Ascomycota</taxon>
        <taxon>Pezizomycotina</taxon>
        <taxon>Sordariomycetes</taxon>
        <taxon>Hypocreomycetidae</taxon>
        <taxon>Microascales</taxon>
        <taxon>Microascaceae</taxon>
        <taxon>Lomentospora</taxon>
    </lineage>
</organism>
<feature type="compositionally biased region" description="Basic residues" evidence="2">
    <location>
        <begin position="1244"/>
        <end position="1254"/>
    </location>
</feature>
<comment type="caution">
    <text evidence="3">The sequence shown here is derived from an EMBL/GenBank/DDBJ whole genome shotgun (WGS) entry which is preliminary data.</text>
</comment>
<feature type="compositionally biased region" description="Basic and acidic residues" evidence="2">
    <location>
        <begin position="635"/>
        <end position="645"/>
    </location>
</feature>
<feature type="coiled-coil region" evidence="1">
    <location>
        <begin position="2684"/>
        <end position="2711"/>
    </location>
</feature>
<feature type="compositionally biased region" description="Low complexity" evidence="2">
    <location>
        <begin position="603"/>
        <end position="616"/>
    </location>
</feature>
<feature type="compositionally biased region" description="Basic residues" evidence="2">
    <location>
        <begin position="303"/>
        <end position="313"/>
    </location>
</feature>
<reference evidence="3 4" key="1">
    <citation type="journal article" date="2017" name="G3 (Bethesda)">
        <title>First Draft Genome Sequence of the Pathogenic Fungus Lomentospora prolificans (Formerly Scedosporium prolificans).</title>
        <authorList>
            <person name="Luo R."/>
            <person name="Zimin A."/>
            <person name="Workman R."/>
            <person name="Fan Y."/>
            <person name="Pertea G."/>
            <person name="Grossman N."/>
            <person name="Wear M.P."/>
            <person name="Jia B."/>
            <person name="Miller H."/>
            <person name="Casadevall A."/>
            <person name="Timp W."/>
            <person name="Zhang S.X."/>
            <person name="Salzberg S.L."/>
        </authorList>
    </citation>
    <scope>NUCLEOTIDE SEQUENCE [LARGE SCALE GENOMIC DNA]</scope>
    <source>
        <strain evidence="3 4">JHH-5317</strain>
    </source>
</reference>
<feature type="compositionally biased region" description="Polar residues" evidence="2">
    <location>
        <begin position="2293"/>
        <end position="2306"/>
    </location>
</feature>
<feature type="region of interest" description="Disordered" evidence="2">
    <location>
        <begin position="1208"/>
        <end position="1440"/>
    </location>
</feature>
<feature type="compositionally biased region" description="Basic and acidic residues" evidence="2">
    <location>
        <begin position="2161"/>
        <end position="2187"/>
    </location>
</feature>
<gene>
    <name evidence="3" type="ORF">jhhlp_002305</name>
</gene>
<feature type="compositionally biased region" description="Basic and acidic residues" evidence="2">
    <location>
        <begin position="2449"/>
        <end position="2458"/>
    </location>
</feature>
<accession>A0A2N3NDQ5</accession>
<feature type="compositionally biased region" description="Basic and acidic residues" evidence="2">
    <location>
        <begin position="1744"/>
        <end position="1757"/>
    </location>
</feature>
<feature type="compositionally biased region" description="Polar residues" evidence="2">
    <location>
        <begin position="1504"/>
        <end position="1519"/>
    </location>
</feature>
<feature type="compositionally biased region" description="Basic residues" evidence="2">
    <location>
        <begin position="1377"/>
        <end position="1387"/>
    </location>
</feature>
<feature type="compositionally biased region" description="Basic and acidic residues" evidence="2">
    <location>
        <begin position="1046"/>
        <end position="1056"/>
    </location>
</feature>
<feature type="compositionally biased region" description="Basic residues" evidence="2">
    <location>
        <begin position="1494"/>
        <end position="1503"/>
    </location>
</feature>
<feature type="compositionally biased region" description="Basic and acidic residues" evidence="2">
    <location>
        <begin position="549"/>
        <end position="562"/>
    </location>
</feature>
<dbReference type="PANTHER" id="PTHR40641">
    <property type="entry name" value="INVOLUCRIN REPEAT PROTEIN (AFU_ORTHOLOGUE AFUA_2G08060)"/>
    <property type="match status" value="1"/>
</dbReference>
<feature type="compositionally biased region" description="Basic and acidic residues" evidence="2">
    <location>
        <begin position="115"/>
        <end position="126"/>
    </location>
</feature>
<feature type="compositionally biased region" description="Polar residues" evidence="2">
    <location>
        <begin position="2522"/>
        <end position="2531"/>
    </location>
</feature>
<feature type="region of interest" description="Disordered" evidence="2">
    <location>
        <begin position="2409"/>
        <end position="2568"/>
    </location>
</feature>
<feature type="region of interest" description="Disordered" evidence="2">
    <location>
        <begin position="1678"/>
        <end position="1887"/>
    </location>
</feature>
<dbReference type="Proteomes" id="UP000233524">
    <property type="component" value="Unassembled WGS sequence"/>
</dbReference>
<feature type="region of interest" description="Disordered" evidence="2">
    <location>
        <begin position="1474"/>
        <end position="1602"/>
    </location>
</feature>
<feature type="compositionally biased region" description="Basic residues" evidence="2">
    <location>
        <begin position="220"/>
        <end position="232"/>
    </location>
</feature>
<feature type="compositionally biased region" description="Basic and acidic residues" evidence="2">
    <location>
        <begin position="2100"/>
        <end position="2124"/>
    </location>
</feature>
<feature type="compositionally biased region" description="Basic and acidic residues" evidence="2">
    <location>
        <begin position="2307"/>
        <end position="2321"/>
    </location>
</feature>
<proteinExistence type="predicted"/>
<feature type="region of interest" description="Disordered" evidence="2">
    <location>
        <begin position="281"/>
        <end position="472"/>
    </location>
</feature>
<keyword evidence="4" id="KW-1185">Reference proteome</keyword>
<evidence type="ECO:0000313" key="3">
    <source>
        <dbReference type="EMBL" id="PKS10551.1"/>
    </source>
</evidence>
<feature type="compositionally biased region" description="Pro residues" evidence="2">
    <location>
        <begin position="763"/>
        <end position="772"/>
    </location>
</feature>
<dbReference type="EMBL" id="NLAX01000008">
    <property type="protein sequence ID" value="PKS10551.1"/>
    <property type="molecule type" value="Genomic_DNA"/>
</dbReference>
<feature type="compositionally biased region" description="Polar residues" evidence="2">
    <location>
        <begin position="2085"/>
        <end position="2098"/>
    </location>
</feature>
<feature type="compositionally biased region" description="Basic and acidic residues" evidence="2">
    <location>
        <begin position="1845"/>
        <end position="1872"/>
    </location>
</feature>
<feature type="compositionally biased region" description="Basic and acidic residues" evidence="2">
    <location>
        <begin position="2265"/>
        <end position="2292"/>
    </location>
</feature>
<feature type="compositionally biased region" description="Basic and acidic residues" evidence="2">
    <location>
        <begin position="2144"/>
        <end position="2154"/>
    </location>
</feature>
<feature type="compositionally biased region" description="Basic residues" evidence="2">
    <location>
        <begin position="538"/>
        <end position="548"/>
    </location>
</feature>
<feature type="compositionally biased region" description="Basic and acidic residues" evidence="2">
    <location>
        <begin position="2071"/>
        <end position="2081"/>
    </location>
</feature>
<feature type="compositionally biased region" description="Basic residues" evidence="2">
    <location>
        <begin position="913"/>
        <end position="924"/>
    </location>
</feature>
<dbReference type="STRING" id="41688.A0A2N3NDQ5"/>
<feature type="compositionally biased region" description="Basic and acidic residues" evidence="2">
    <location>
        <begin position="885"/>
        <end position="898"/>
    </location>
</feature>
<dbReference type="OrthoDB" id="5365701at2759"/>
<feature type="compositionally biased region" description="Polar residues" evidence="2">
    <location>
        <begin position="1318"/>
        <end position="1330"/>
    </location>
</feature>
<feature type="region of interest" description="Disordered" evidence="2">
    <location>
        <begin position="1934"/>
        <end position="2395"/>
    </location>
</feature>
<feature type="compositionally biased region" description="Basic and acidic residues" evidence="2">
    <location>
        <begin position="2005"/>
        <end position="2022"/>
    </location>
</feature>
<feature type="compositionally biased region" description="Basic residues" evidence="2">
    <location>
        <begin position="1785"/>
        <end position="1797"/>
    </location>
</feature>
<feature type="compositionally biased region" description="Polar residues" evidence="2">
    <location>
        <begin position="2194"/>
        <end position="2208"/>
    </location>
</feature>
<feature type="compositionally biased region" description="Basic and acidic residues" evidence="2">
    <location>
        <begin position="1959"/>
        <end position="1983"/>
    </location>
</feature>
<dbReference type="VEuPathDB" id="FungiDB:jhhlp_002305"/>
<feature type="compositionally biased region" description="Low complexity" evidence="2">
    <location>
        <begin position="1758"/>
        <end position="1776"/>
    </location>
</feature>
<feature type="compositionally biased region" description="Basic and acidic residues" evidence="2">
    <location>
        <begin position="1715"/>
        <end position="1724"/>
    </location>
</feature>
<feature type="compositionally biased region" description="Basic and acidic residues" evidence="2">
    <location>
        <begin position="693"/>
        <end position="710"/>
    </location>
</feature>
<dbReference type="InParanoid" id="A0A2N3NDQ5"/>
<feature type="compositionally biased region" description="Polar residues" evidence="2">
    <location>
        <begin position="1388"/>
        <end position="1412"/>
    </location>
</feature>
<feature type="compositionally biased region" description="Low complexity" evidence="2">
    <location>
        <begin position="333"/>
        <end position="355"/>
    </location>
</feature>
<dbReference type="PANTHER" id="PTHR40641:SF2">
    <property type="entry name" value="INVOLUCRIN REPEAT PROTEIN"/>
    <property type="match status" value="1"/>
</dbReference>
<feature type="compositionally biased region" description="Acidic residues" evidence="2">
    <location>
        <begin position="74"/>
        <end position="89"/>
    </location>
</feature>
<feature type="compositionally biased region" description="Basic residues" evidence="2">
    <location>
        <begin position="35"/>
        <end position="44"/>
    </location>
</feature>
<evidence type="ECO:0000256" key="1">
    <source>
        <dbReference type="SAM" id="Coils"/>
    </source>
</evidence>